<dbReference type="AlphaFoldDB" id="A0AAN8UCL3"/>
<organism evidence="1 2">
    <name type="scientific">Solanum bulbocastanum</name>
    <name type="common">Wild potato</name>
    <dbReference type="NCBI Taxonomy" id="147425"/>
    <lineage>
        <taxon>Eukaryota</taxon>
        <taxon>Viridiplantae</taxon>
        <taxon>Streptophyta</taxon>
        <taxon>Embryophyta</taxon>
        <taxon>Tracheophyta</taxon>
        <taxon>Spermatophyta</taxon>
        <taxon>Magnoliopsida</taxon>
        <taxon>eudicotyledons</taxon>
        <taxon>Gunneridae</taxon>
        <taxon>Pentapetalae</taxon>
        <taxon>asterids</taxon>
        <taxon>lamiids</taxon>
        <taxon>Solanales</taxon>
        <taxon>Solanaceae</taxon>
        <taxon>Solanoideae</taxon>
        <taxon>Solaneae</taxon>
        <taxon>Solanum</taxon>
    </lineage>
</organism>
<gene>
    <name evidence="1" type="ORF">RDI58_000589</name>
</gene>
<proteinExistence type="predicted"/>
<accession>A0AAN8UCL3</accession>
<name>A0AAN8UCL3_SOLBU</name>
<evidence type="ECO:0000313" key="2">
    <source>
        <dbReference type="Proteomes" id="UP001371456"/>
    </source>
</evidence>
<dbReference type="EMBL" id="JBANQN010000001">
    <property type="protein sequence ID" value="KAK6802806.1"/>
    <property type="molecule type" value="Genomic_DNA"/>
</dbReference>
<protein>
    <submittedName>
        <fullName evidence="1">Uncharacterized protein</fullName>
    </submittedName>
</protein>
<comment type="caution">
    <text evidence="1">The sequence shown here is derived from an EMBL/GenBank/DDBJ whole genome shotgun (WGS) entry which is preliminary data.</text>
</comment>
<sequence length="40" mass="4511">MIRRLGANKSRLYHCIVRWDALYEDVIKCNCDGASKGSPA</sequence>
<reference evidence="1 2" key="1">
    <citation type="submission" date="2024-02" db="EMBL/GenBank/DDBJ databases">
        <title>de novo genome assembly of Solanum bulbocastanum strain 11H21.</title>
        <authorList>
            <person name="Hosaka A.J."/>
        </authorList>
    </citation>
    <scope>NUCLEOTIDE SEQUENCE [LARGE SCALE GENOMIC DNA]</scope>
    <source>
        <tissue evidence="1">Young leaves</tissue>
    </source>
</reference>
<evidence type="ECO:0000313" key="1">
    <source>
        <dbReference type="EMBL" id="KAK6802806.1"/>
    </source>
</evidence>
<dbReference type="Proteomes" id="UP001371456">
    <property type="component" value="Unassembled WGS sequence"/>
</dbReference>
<keyword evidence="2" id="KW-1185">Reference proteome</keyword>